<dbReference type="InterPro" id="IPR005331">
    <property type="entry name" value="Sulfotransferase"/>
</dbReference>
<name>A0A395JMC4_9GAMM</name>
<dbReference type="RefSeq" id="WP_113952327.1">
    <property type="nucleotide sequence ID" value="NZ_QNRT01000001.1"/>
</dbReference>
<dbReference type="GO" id="GO:0016051">
    <property type="term" value="P:carbohydrate biosynthetic process"/>
    <property type="evidence" value="ECO:0007669"/>
    <property type="project" value="InterPro"/>
</dbReference>
<dbReference type="PANTHER" id="PTHR12137">
    <property type="entry name" value="CARBOHYDRATE SULFOTRANSFERASE"/>
    <property type="match status" value="1"/>
</dbReference>
<evidence type="ECO:0000256" key="4">
    <source>
        <dbReference type="ARBA" id="ARBA00022989"/>
    </source>
</evidence>
<comment type="subcellular location">
    <subcellularLocation>
        <location evidence="1">Golgi apparatus membrane</location>
        <topology evidence="1">Single-pass type II membrane protein</topology>
    </subcellularLocation>
</comment>
<keyword evidence="3" id="KW-0812">Transmembrane</keyword>
<proteinExistence type="predicted"/>
<dbReference type="Pfam" id="PF03567">
    <property type="entry name" value="Sulfotransfer_2"/>
    <property type="match status" value="1"/>
</dbReference>
<evidence type="ECO:0000256" key="7">
    <source>
        <dbReference type="ARBA" id="ARBA00023180"/>
    </source>
</evidence>
<evidence type="ECO:0000256" key="3">
    <source>
        <dbReference type="ARBA" id="ARBA00022692"/>
    </source>
</evidence>
<dbReference type="OrthoDB" id="288532at2"/>
<evidence type="ECO:0000256" key="5">
    <source>
        <dbReference type="ARBA" id="ARBA00023034"/>
    </source>
</evidence>
<keyword evidence="5" id="KW-0333">Golgi apparatus</keyword>
<dbReference type="InterPro" id="IPR018011">
    <property type="entry name" value="Carb_sulfotrans_8-10"/>
</dbReference>
<keyword evidence="6" id="KW-0472">Membrane</keyword>
<reference evidence="8 9" key="1">
    <citation type="submission" date="2018-06" db="EMBL/GenBank/DDBJ databases">
        <title>Genomic Encyclopedia of Type Strains, Phase IV (KMG-IV): sequencing the most valuable type-strain genomes for metagenomic binning, comparative biology and taxonomic classification.</title>
        <authorList>
            <person name="Goeker M."/>
        </authorList>
    </citation>
    <scope>NUCLEOTIDE SEQUENCE [LARGE SCALE GENOMIC DNA]</scope>
    <source>
        <strain evidence="8 9">DSM 24032</strain>
    </source>
</reference>
<keyword evidence="2 8" id="KW-0808">Transferase</keyword>
<dbReference type="GO" id="GO:0008146">
    <property type="term" value="F:sulfotransferase activity"/>
    <property type="evidence" value="ECO:0007669"/>
    <property type="project" value="InterPro"/>
</dbReference>
<sequence>MIPVVNDKYRYILLYSAKSGCTSLRKLYLEVHKNELSDTQQASLDHYHNLHEIQPYQADRDYSDYFTYTITRNPYLRIVSAYLDQYVYARNAGMQAMLDRDPPVDALPNNFIEFLEYLESVPDSHRDEHVQSQAYFAYAGPVVTNASRRYKWFGQKPNGAFGVQYYGDISGFKRHSEHVFKRVFKHDKAQLDHALTKLAQSSKHNSSFYGEVDYADAAQLTVAELDELVFAPKPQDFYRSARARELVQRIYAADFELFNYDANDVPERPASKEIHLVPADLDWQMYLRLNPDLTPDVFYNERLVIRHYLEFGRFETVPRAYKIEAPSGFDWRRYLALHEDLSAAGITTESAAIEHYISFGIREEREI</sequence>
<dbReference type="Proteomes" id="UP000253083">
    <property type="component" value="Unassembled WGS sequence"/>
</dbReference>
<dbReference type="PANTHER" id="PTHR12137:SF54">
    <property type="entry name" value="CARBOHYDRATE SULFOTRANSFERASE"/>
    <property type="match status" value="1"/>
</dbReference>
<gene>
    <name evidence="8" type="ORF">DFR28_10181</name>
</gene>
<evidence type="ECO:0000256" key="2">
    <source>
        <dbReference type="ARBA" id="ARBA00022679"/>
    </source>
</evidence>
<dbReference type="InParanoid" id="A0A395JMC4"/>
<evidence type="ECO:0000313" key="9">
    <source>
        <dbReference type="Proteomes" id="UP000253083"/>
    </source>
</evidence>
<dbReference type="GO" id="GO:0016020">
    <property type="term" value="C:membrane"/>
    <property type="evidence" value="ECO:0007669"/>
    <property type="project" value="InterPro"/>
</dbReference>
<organism evidence="8 9">
    <name type="scientific">Arenicella xantha</name>
    <dbReference type="NCBI Taxonomy" id="644221"/>
    <lineage>
        <taxon>Bacteria</taxon>
        <taxon>Pseudomonadati</taxon>
        <taxon>Pseudomonadota</taxon>
        <taxon>Gammaproteobacteria</taxon>
        <taxon>Arenicellales</taxon>
        <taxon>Arenicellaceae</taxon>
        <taxon>Arenicella</taxon>
    </lineage>
</organism>
<dbReference type="AlphaFoldDB" id="A0A395JMC4"/>
<comment type="caution">
    <text evidence="8">The sequence shown here is derived from an EMBL/GenBank/DDBJ whole genome shotgun (WGS) entry which is preliminary data.</text>
</comment>
<accession>A0A395JMC4</accession>
<dbReference type="EMBL" id="QNRT01000001">
    <property type="protein sequence ID" value="RBP52699.1"/>
    <property type="molecule type" value="Genomic_DNA"/>
</dbReference>
<keyword evidence="4" id="KW-1133">Transmembrane helix</keyword>
<evidence type="ECO:0000256" key="1">
    <source>
        <dbReference type="ARBA" id="ARBA00004323"/>
    </source>
</evidence>
<keyword evidence="7" id="KW-0325">Glycoprotein</keyword>
<keyword evidence="9" id="KW-1185">Reference proteome</keyword>
<protein>
    <submittedName>
        <fullName evidence="8">Sulfotransferase family protein</fullName>
    </submittedName>
</protein>
<evidence type="ECO:0000313" key="8">
    <source>
        <dbReference type="EMBL" id="RBP52699.1"/>
    </source>
</evidence>
<evidence type="ECO:0000256" key="6">
    <source>
        <dbReference type="ARBA" id="ARBA00023136"/>
    </source>
</evidence>